<feature type="domain" description="Glycosyl hydrolase family 95 N-terminal" evidence="1">
    <location>
        <begin position="73"/>
        <end position="314"/>
    </location>
</feature>
<dbReference type="InterPro" id="IPR008928">
    <property type="entry name" value="6-hairpin_glycosidase_sf"/>
</dbReference>
<gene>
    <name evidence="4" type="ORF">SAMN05216361_4145</name>
</gene>
<evidence type="ECO:0000259" key="1">
    <source>
        <dbReference type="Pfam" id="PF14498"/>
    </source>
</evidence>
<dbReference type="AlphaFoldDB" id="A0A1M5RDN5"/>
<dbReference type="PANTHER" id="PTHR31084">
    <property type="entry name" value="ALPHA-L-FUCOSIDASE 2"/>
    <property type="match status" value="1"/>
</dbReference>
<dbReference type="InterPro" id="IPR054363">
    <property type="entry name" value="GH95_cat"/>
</dbReference>
<dbReference type="InterPro" id="IPR012341">
    <property type="entry name" value="6hp_glycosidase-like_sf"/>
</dbReference>
<dbReference type="InterPro" id="IPR016518">
    <property type="entry name" value="Alpha-L-fucosidase"/>
</dbReference>
<evidence type="ECO:0000259" key="2">
    <source>
        <dbReference type="Pfam" id="PF21307"/>
    </source>
</evidence>
<dbReference type="InterPro" id="IPR027414">
    <property type="entry name" value="GH95_N_dom"/>
</dbReference>
<dbReference type="Pfam" id="PF22124">
    <property type="entry name" value="Glyco_hydro_95_cat"/>
    <property type="match status" value="1"/>
</dbReference>
<feature type="domain" description="Glycosyl hydrolase family 95 catalytic" evidence="3">
    <location>
        <begin position="339"/>
        <end position="733"/>
    </location>
</feature>
<dbReference type="Pfam" id="PF14498">
    <property type="entry name" value="Glyco_hyd_65N_2"/>
    <property type="match status" value="1"/>
</dbReference>
<dbReference type="GO" id="GO:0005975">
    <property type="term" value="P:carbohydrate metabolic process"/>
    <property type="evidence" value="ECO:0007669"/>
    <property type="project" value="InterPro"/>
</dbReference>
<dbReference type="PIRSF" id="PIRSF007663">
    <property type="entry name" value="UCP007663"/>
    <property type="match status" value="1"/>
</dbReference>
<evidence type="ECO:0000259" key="3">
    <source>
        <dbReference type="Pfam" id="PF22124"/>
    </source>
</evidence>
<keyword evidence="5" id="KW-1185">Reference proteome</keyword>
<dbReference type="EMBL" id="FQWD01000007">
    <property type="protein sequence ID" value="SHH24435.1"/>
    <property type="molecule type" value="Genomic_DNA"/>
</dbReference>
<evidence type="ECO:0000313" key="5">
    <source>
        <dbReference type="Proteomes" id="UP000184520"/>
    </source>
</evidence>
<dbReference type="PANTHER" id="PTHR31084:SF19">
    <property type="entry name" value="GLYCOSYL HYDROLASE FAMILY 95 N-TERMINAL DOMAIN-CONTAINING PROTEIN"/>
    <property type="match status" value="1"/>
</dbReference>
<protein>
    <submittedName>
        <fullName evidence="4">Alpha-L-fucosidase 2</fullName>
    </submittedName>
</protein>
<dbReference type="InterPro" id="IPR049053">
    <property type="entry name" value="AFCA-like_C"/>
</dbReference>
<dbReference type="RefSeq" id="WP_073325077.1">
    <property type="nucleotide sequence ID" value="NZ_FQWD01000007.1"/>
</dbReference>
<accession>A0A1M5RDN5</accession>
<feature type="domain" description="Alpha fucosidase A-like C-terminal" evidence="2">
    <location>
        <begin position="735"/>
        <end position="831"/>
    </location>
</feature>
<name>A0A1M5RDN5_9ALTE</name>
<organism evidence="4 5">
    <name type="scientific">Marisediminitalea aggregata</name>
    <dbReference type="NCBI Taxonomy" id="634436"/>
    <lineage>
        <taxon>Bacteria</taxon>
        <taxon>Pseudomonadati</taxon>
        <taxon>Pseudomonadota</taxon>
        <taxon>Gammaproteobacteria</taxon>
        <taxon>Alteromonadales</taxon>
        <taxon>Alteromonadaceae</taxon>
        <taxon>Marisediminitalea</taxon>
    </lineage>
</organism>
<dbReference type="SUPFAM" id="SSF48208">
    <property type="entry name" value="Six-hairpin glycosidases"/>
    <property type="match status" value="1"/>
</dbReference>
<evidence type="ECO:0000313" key="4">
    <source>
        <dbReference type="EMBL" id="SHH24435.1"/>
    </source>
</evidence>
<reference evidence="5" key="1">
    <citation type="submission" date="2016-11" db="EMBL/GenBank/DDBJ databases">
        <authorList>
            <person name="Varghese N."/>
            <person name="Submissions S."/>
        </authorList>
    </citation>
    <scope>NUCLEOTIDE SEQUENCE [LARGE SCALE GENOMIC DNA]</scope>
    <source>
        <strain evidence="5">CGMCC 1.8995</strain>
    </source>
</reference>
<dbReference type="Proteomes" id="UP000184520">
    <property type="component" value="Unassembled WGS sequence"/>
</dbReference>
<dbReference type="Gene3D" id="1.50.10.10">
    <property type="match status" value="1"/>
</dbReference>
<dbReference type="GO" id="GO:0004560">
    <property type="term" value="F:alpha-L-fucosidase activity"/>
    <property type="evidence" value="ECO:0007669"/>
    <property type="project" value="InterPro"/>
</dbReference>
<dbReference type="Pfam" id="PF21307">
    <property type="entry name" value="Glyco_hydro_95_C"/>
    <property type="match status" value="1"/>
</dbReference>
<dbReference type="STRING" id="634436.SAMN05216361_4145"/>
<proteinExistence type="predicted"/>
<sequence length="837" mass="93265">MVISAKFVNVFLPGRFSRRDAGCALFCQLKKALSCALFCAFIPSVLFGCADQTNTNVAANLAVIEQCNVDNTLRFTAPGSEWEAHSLPIGNGYMGATVLGGVVTDKLNIAEKTLWTGGPGSREGYDFGWPQDSQEYQQVYREVTNTILLERAMSPEDVAAKLGRDPTGYGSYQAMLDIDVTFSHDDQVEQYQRELDMATGLVTVSYQQQQTRYQREFFANYPSQVIASRYAAKGEKRLFATVTPLLPDNRSVNYRWQQGNLIISGNLHDNQLAYEVQIAAAHEGGVLTPTDRGWEIEDAQSLTLFVVSATNYANSFPEYRTQHPHEALTARLNAAVNKGYDELRAEHVADHSSLFSRVALCLDDSPEIDTATLLNGVIDDSATPAMQRQLTQLYYQFGRYLLIASSRKGTLPANLQGVWNNYTQAPWSADYHVNINLQMNYWLADMTNLSEAGMPLFDFVEGLRVPAEQTAQRLFDAPGWTLLLNTNIWGYTGLISWPTAFWQPEANAWLAAHFYQHYLYTLDETFLRERAWPVMWGAAEFWQHVLVTDPNTGQLVVAPSYSPEHGDFSVGAAMSQQIVGALLRDTHKVARQLGMDQQAEALAATLSQLASGLNIGQHGQLQEWQADIDDMSSQHRHISHLYALHPDQDISPERTPALAAAAKRTLEARGDGGTGWSKAWKINFWARLYDGDRANKLLIEQLRHSTLPNLWDNHPPFQIDGNFGATAGITEMLLQSQPGELQLLPALPRAWAKGHISGIKAMGNITVSMTWQNGLLAQATMYSPRSQQVTITLPQEAERYEIADGTGNRIAVTQQGRRVTLTISAEQSYRIQLKDKV</sequence>
<dbReference type="OrthoDB" id="9802600at2"/>